<protein>
    <recommendedName>
        <fullName evidence="2">Lysozyme inhibitor LprI-like N-terminal domain-containing protein</fullName>
    </recommendedName>
</protein>
<organism evidence="3 4">
    <name type="scientific">Acidovorax ebreus (strain TPSY)</name>
    <name type="common">Diaphorobacter sp. (strain TPSY)</name>
    <dbReference type="NCBI Taxonomy" id="535289"/>
    <lineage>
        <taxon>Bacteria</taxon>
        <taxon>Pseudomonadati</taxon>
        <taxon>Pseudomonadota</taxon>
        <taxon>Betaproteobacteria</taxon>
        <taxon>Burkholderiales</taxon>
        <taxon>Comamonadaceae</taxon>
        <taxon>Diaphorobacter</taxon>
    </lineage>
</organism>
<evidence type="ECO:0000256" key="1">
    <source>
        <dbReference type="SAM" id="SignalP"/>
    </source>
</evidence>
<keyword evidence="4" id="KW-1185">Reference proteome</keyword>
<reference evidence="3 4" key="1">
    <citation type="journal article" date="2010" name="J. Bacteriol.">
        <title>Completed genome sequence of the anaerobic iron-oxidizing bacterium Acidovorax ebreus strain TPSY.</title>
        <authorList>
            <person name="Byrne-Bailey K.G."/>
            <person name="Weber K.A."/>
            <person name="Chair A.H."/>
            <person name="Bose S."/>
            <person name="Knox T."/>
            <person name="Spanbauer T.L."/>
            <person name="Chertkov O."/>
            <person name="Coates J.D."/>
        </authorList>
    </citation>
    <scope>NUCLEOTIDE SEQUENCE [LARGE SCALE GENOMIC DNA]</scope>
    <source>
        <strain evidence="3 4">TPSY</strain>
    </source>
</reference>
<feature type="domain" description="Lysozyme inhibitor LprI-like N-terminal" evidence="2">
    <location>
        <begin position="42"/>
        <end position="125"/>
    </location>
</feature>
<name>A0A9J9Q9C1_ACIET</name>
<accession>A0A9J9Q9C1</accession>
<gene>
    <name evidence="3" type="ordered locus">Dtpsy_1812</name>
</gene>
<dbReference type="RefSeq" id="WP_015913339.1">
    <property type="nucleotide sequence ID" value="NC_011992.1"/>
</dbReference>
<dbReference type="InterPro" id="IPR009739">
    <property type="entry name" value="LprI-like_N"/>
</dbReference>
<dbReference type="AlphaFoldDB" id="A0A9J9Q9C1"/>
<keyword evidence="1" id="KW-0732">Signal</keyword>
<proteinExistence type="predicted"/>
<dbReference type="Pfam" id="PF07007">
    <property type="entry name" value="LprI"/>
    <property type="match status" value="1"/>
</dbReference>
<evidence type="ECO:0000313" key="3">
    <source>
        <dbReference type="EMBL" id="ACM33269.1"/>
    </source>
</evidence>
<feature type="chain" id="PRO_5039934487" description="Lysozyme inhibitor LprI-like N-terminal domain-containing protein" evidence="1">
    <location>
        <begin position="30"/>
        <end position="142"/>
    </location>
</feature>
<evidence type="ECO:0000259" key="2">
    <source>
        <dbReference type="Pfam" id="PF07007"/>
    </source>
</evidence>
<dbReference type="Gene3D" id="1.20.1270.180">
    <property type="match status" value="1"/>
</dbReference>
<dbReference type="Proteomes" id="UP000000450">
    <property type="component" value="Chromosome"/>
</dbReference>
<dbReference type="PROSITE" id="PS51257">
    <property type="entry name" value="PROKAR_LIPOPROTEIN"/>
    <property type="match status" value="1"/>
</dbReference>
<dbReference type="EMBL" id="CP001392">
    <property type="protein sequence ID" value="ACM33269.1"/>
    <property type="molecule type" value="Genomic_DNA"/>
</dbReference>
<feature type="signal peptide" evidence="1">
    <location>
        <begin position="1"/>
        <end position="29"/>
    </location>
</feature>
<sequence length="142" mass="15719">MTRCVKPHAARLRTLAAACALLAATQAQAQAGAACRPGGTVDETNACAVQRYQEADTATQILYGDVMRALSAHERPTLRQDQAAWQRTRAAQCKQAQRAAESRPEWPRLYHDCLTVHTQARRDALMHWLHHGEAPQPTTNKP</sequence>
<evidence type="ECO:0000313" key="4">
    <source>
        <dbReference type="Proteomes" id="UP000000450"/>
    </source>
</evidence>
<dbReference type="KEGG" id="dia:Dtpsy_1812"/>